<organism evidence="9 12">
    <name type="scientific">Lingula anatina</name>
    <name type="common">Brachiopod</name>
    <name type="synonym">Lingula unguis</name>
    <dbReference type="NCBI Taxonomy" id="7574"/>
    <lineage>
        <taxon>Eukaryota</taxon>
        <taxon>Metazoa</taxon>
        <taxon>Spiralia</taxon>
        <taxon>Lophotrochozoa</taxon>
        <taxon>Brachiopoda</taxon>
        <taxon>Linguliformea</taxon>
        <taxon>Lingulata</taxon>
        <taxon>Lingulida</taxon>
        <taxon>Linguloidea</taxon>
        <taxon>Lingulidae</taxon>
        <taxon>Lingula</taxon>
    </lineage>
</organism>
<feature type="compositionally biased region" description="Basic and acidic residues" evidence="6">
    <location>
        <begin position="92"/>
        <end position="124"/>
    </location>
</feature>
<dbReference type="GeneID" id="106155073"/>
<feature type="region of interest" description="Disordered" evidence="6">
    <location>
        <begin position="325"/>
        <end position="441"/>
    </location>
</feature>
<evidence type="ECO:0000256" key="6">
    <source>
        <dbReference type="SAM" id="MobiDB-lite"/>
    </source>
</evidence>
<keyword evidence="5" id="KW-0539">Nucleus</keyword>
<evidence type="ECO:0000256" key="5">
    <source>
        <dbReference type="ARBA" id="ARBA00023242"/>
    </source>
</evidence>
<dbReference type="Pfam" id="PF16563">
    <property type="entry name" value="P66_CC"/>
    <property type="match status" value="1"/>
</dbReference>
<feature type="domain" description="Transcriptional repressor p66 coiled-coil MBD2-interaction" evidence="8">
    <location>
        <begin position="290"/>
        <end position="324"/>
    </location>
</feature>
<keyword evidence="2" id="KW-0805">Transcription regulation</keyword>
<feature type="compositionally biased region" description="Low complexity" evidence="6">
    <location>
        <begin position="578"/>
        <end position="604"/>
    </location>
</feature>
<dbReference type="InterPro" id="IPR032346">
    <property type="entry name" value="P66_CC"/>
</dbReference>
<dbReference type="GO" id="GO:0000122">
    <property type="term" value="P:negative regulation of transcription by RNA polymerase II"/>
    <property type="evidence" value="ECO:0007669"/>
    <property type="project" value="InterPro"/>
</dbReference>
<dbReference type="RefSeq" id="XP_013385572.1">
    <property type="nucleotide sequence ID" value="XM_013530118.1"/>
</dbReference>
<evidence type="ECO:0000313" key="9">
    <source>
        <dbReference type="Proteomes" id="UP000085678"/>
    </source>
</evidence>
<feature type="compositionally biased region" description="Low complexity" evidence="6">
    <location>
        <begin position="419"/>
        <end position="441"/>
    </location>
</feature>
<dbReference type="KEGG" id="lak:106155073"/>
<evidence type="ECO:0000313" key="11">
    <source>
        <dbReference type="RefSeq" id="XP_013386363.1"/>
    </source>
</evidence>
<dbReference type="OrthoDB" id="7331812at2759"/>
<name>A0A1S3HQ33_LINAN</name>
<evidence type="ECO:0000256" key="1">
    <source>
        <dbReference type="ARBA" id="ARBA00004123"/>
    </source>
</evidence>
<dbReference type="RefSeq" id="XP_013387930.1">
    <property type="nucleotide sequence ID" value="XM_013532476.1"/>
</dbReference>
<keyword evidence="3" id="KW-0175">Coiled coil</keyword>
<feature type="domain" description="GATA-type" evidence="7">
    <location>
        <begin position="516"/>
        <end position="552"/>
    </location>
</feature>
<reference evidence="10 11" key="1">
    <citation type="submission" date="2025-04" db="UniProtKB">
        <authorList>
            <consortium name="RefSeq"/>
        </authorList>
    </citation>
    <scope>IDENTIFICATION</scope>
    <source>
        <tissue evidence="10 11">Gonads</tissue>
    </source>
</reference>
<dbReference type="RefSeq" id="XP_013386363.1">
    <property type="nucleotide sequence ID" value="XM_013530909.1"/>
</dbReference>
<feature type="compositionally biased region" description="Polar residues" evidence="6">
    <location>
        <begin position="175"/>
        <end position="192"/>
    </location>
</feature>
<keyword evidence="9" id="KW-1185">Reference proteome</keyword>
<dbReference type="Proteomes" id="UP000085678">
    <property type="component" value="Unplaced"/>
</dbReference>
<evidence type="ECO:0000313" key="13">
    <source>
        <dbReference type="RefSeq" id="XP_013387930.1"/>
    </source>
</evidence>
<dbReference type="InterPro" id="IPR000679">
    <property type="entry name" value="Znf_GATA"/>
</dbReference>
<dbReference type="STRING" id="7574.A0A1S3HQ33"/>
<dbReference type="Gene3D" id="6.10.250.1650">
    <property type="match status" value="1"/>
</dbReference>
<dbReference type="Pfam" id="PF00320">
    <property type="entry name" value="GATA"/>
    <property type="match status" value="1"/>
</dbReference>
<dbReference type="GO" id="GO:0016581">
    <property type="term" value="C:NuRD complex"/>
    <property type="evidence" value="ECO:0007669"/>
    <property type="project" value="TreeGrafter"/>
</dbReference>
<sequence>MSEVNHSGTNNVTTDNDNDLTSSKRLREEEDEVCADLVVKRAKVDQVTTPGAKSKTDQSCIHYNGSSPNHVEKQTVSKLDNPSKENSTNENSVEKNSCKISKLDGLDLTDHVKKPAKEENKVTTEIEQLDEDSADLSGKGDENSDDSLAEGKREDADLVEGSDESVAQDQDDNYSRLTTDGPDTSNSNSNTDGLHAAVRKDASQNESLSQSEKHQRPNSNSVDTTKMNGDVKECVNTSADPNENGPIDLSTNKNASRDSSPDIIMLSDDDSEELPPRKVNGDVRDLTPEEVMKRDKIIHRLQEELRNEETKLVLLKKIRQSQTINPVTDPSGVVPGKSRHPNTNAPPPLIRGGQNTNSRPQQLPAHMARGQHASSGAQGPPPLVMAPGMRNGSLPQGMRNLPGTTPPNVIPGYRPNQPPSQVSSRSVQAQQQAQQENITPEQRQAAAKLALRKQLEKTLLQIPPPKPPPPEMNFIPSLATGDFIWLVGLEEVVKHILDADKGKSTDVKYVFNPFTCVQCKTDFTPVWKRDKPGSKNVICEQCVTSNQKKALKQEHTNRLKSAFVKALQQEQEIEQRMQSSQQHSNNSSSSPSTTTSSVTAAATSYKPSPDPLRQHPNMIQAHQAAAASQLRSSQLGFQSYNPRMPFNPYQLPFNAKPSDLQRQYLLDMIPRGGLPQSTVLWKS</sequence>
<feature type="region of interest" description="Disordered" evidence="6">
    <location>
        <begin position="1"/>
        <end position="31"/>
    </location>
</feature>
<proteinExistence type="predicted"/>
<feature type="compositionally biased region" description="Polar residues" evidence="6">
    <location>
        <begin position="46"/>
        <end position="69"/>
    </location>
</feature>
<evidence type="ECO:0000313" key="12">
    <source>
        <dbReference type="RefSeq" id="XP_013387149.1"/>
    </source>
</evidence>
<accession>A0A1S3HQ33</accession>
<dbReference type="GO" id="GO:0043565">
    <property type="term" value="F:sequence-specific DNA binding"/>
    <property type="evidence" value="ECO:0007669"/>
    <property type="project" value="InterPro"/>
</dbReference>
<feature type="region of interest" description="Disordered" evidence="6">
    <location>
        <begin position="45"/>
        <end position="282"/>
    </location>
</feature>
<comment type="subcellular location">
    <subcellularLocation>
        <location evidence="1">Nucleus</location>
    </subcellularLocation>
</comment>
<feature type="compositionally biased region" description="Polar residues" evidence="6">
    <location>
        <begin position="76"/>
        <end position="91"/>
    </location>
</feature>
<gene>
    <name evidence="10 11 12 13" type="primary">LOC106155073</name>
</gene>
<protein>
    <submittedName>
        <fullName evidence="10 11">Transcriptional repressor p66-alpha</fullName>
    </submittedName>
</protein>
<feature type="region of interest" description="Disordered" evidence="6">
    <location>
        <begin position="570"/>
        <end position="615"/>
    </location>
</feature>
<evidence type="ECO:0000256" key="2">
    <source>
        <dbReference type="ARBA" id="ARBA00023015"/>
    </source>
</evidence>
<evidence type="ECO:0000313" key="10">
    <source>
        <dbReference type="RefSeq" id="XP_013385572.1"/>
    </source>
</evidence>
<dbReference type="RefSeq" id="XP_013387149.1">
    <property type="nucleotide sequence ID" value="XM_013531695.1"/>
</dbReference>
<keyword evidence="4" id="KW-0804">Transcription</keyword>
<feature type="compositionally biased region" description="Polar residues" evidence="6">
    <location>
        <begin position="217"/>
        <end position="227"/>
    </location>
</feature>
<dbReference type="PANTHER" id="PTHR13455">
    <property type="entry name" value="TRANSCRIPTIONAL REPRESSOR P66-RELATED"/>
    <property type="match status" value="1"/>
</dbReference>
<dbReference type="PANTHER" id="PTHR13455:SF7">
    <property type="entry name" value="SIMJANG, ISOFORM E"/>
    <property type="match status" value="1"/>
</dbReference>
<evidence type="ECO:0000259" key="7">
    <source>
        <dbReference type="Pfam" id="PF00320"/>
    </source>
</evidence>
<evidence type="ECO:0000256" key="4">
    <source>
        <dbReference type="ARBA" id="ARBA00023163"/>
    </source>
</evidence>
<feature type="compositionally biased region" description="Low complexity" evidence="6">
    <location>
        <begin position="9"/>
        <end position="21"/>
    </location>
</feature>
<dbReference type="AlphaFoldDB" id="A0A1S3HQ33"/>
<evidence type="ECO:0000256" key="3">
    <source>
        <dbReference type="ARBA" id="ARBA00023054"/>
    </source>
</evidence>
<evidence type="ECO:0000259" key="8">
    <source>
        <dbReference type="Pfam" id="PF16563"/>
    </source>
</evidence>
<dbReference type="InterPro" id="IPR040386">
    <property type="entry name" value="P66"/>
</dbReference>